<gene>
    <name evidence="1" type="ORF">NCAST_30_00630</name>
</gene>
<evidence type="ECO:0000313" key="1">
    <source>
        <dbReference type="EMBL" id="GAD85293.1"/>
    </source>
</evidence>
<dbReference type="RefSeq" id="WP_022566646.1">
    <property type="nucleotide sequence ID" value="NZ_BAFO02000030.1"/>
</dbReference>
<dbReference type="STRING" id="1824.SAMN05444423_105386"/>
<accession>U5EFV2</accession>
<sequence length="442" mass="46228">MFRTQFDLGGSGSAGPVHGVEYPVIGQPGALPDHVVIDKLTGAEQAWLACCVDAVAEGAAAARALFAPRQETVVLARASLARWKCFDQEDDLLVEEADSLDDQGRRESADLSAARALGNLACALTGATDIGTAAACFLAHAERAGLHSAGGMSMPADATWNTGSDHLGSLVRSLGEHCDGSARAFAILTLLELAGRRPKTLRTKETNVLLVDMYGAGHRAVLRLTLVDAGPSGLHPDPARMSFLQADAAFDAALVDAWASSELATTAACVLWSVTLDGGAPANDITGGSLGAAFAVCLHYLAPQTRWRRYLRYRLDPSCAIAAELRGEMLGGVGGYPGKLRAAQQNSLRVVVAASGFAEAVRAAPPRFAANISAARTVDEAIRLAEGGTGYRVRAVWSAVLTTLVVSGLTIFARRWPQQSCSYPIGQGGLSFCEAISRGNGR</sequence>
<reference evidence="1 2" key="1">
    <citation type="journal article" date="2014" name="BMC Genomics">
        <title>Genome based analysis of type-I polyketide synthase and nonribosomal peptide synthetase gene clusters in seven strains of five representative Nocardia species.</title>
        <authorList>
            <person name="Komaki H."/>
            <person name="Ichikawa N."/>
            <person name="Hosoyama A."/>
            <person name="Takahashi-Nakaguchi A."/>
            <person name="Matsuzawa T."/>
            <person name="Suzuki K."/>
            <person name="Fujita N."/>
            <person name="Gonoi T."/>
        </authorList>
    </citation>
    <scope>NUCLEOTIDE SEQUENCE [LARGE SCALE GENOMIC DNA]</scope>
    <source>
        <strain evidence="1 2">NBRC 15531</strain>
    </source>
</reference>
<name>U5EFV2_NOCAS</name>
<dbReference type="GeneID" id="91516986"/>
<organism evidence="1 2">
    <name type="scientific">Nocardia asteroides NBRC 15531</name>
    <dbReference type="NCBI Taxonomy" id="1110697"/>
    <lineage>
        <taxon>Bacteria</taxon>
        <taxon>Bacillati</taxon>
        <taxon>Actinomycetota</taxon>
        <taxon>Actinomycetes</taxon>
        <taxon>Mycobacteriales</taxon>
        <taxon>Nocardiaceae</taxon>
        <taxon>Nocardia</taxon>
    </lineage>
</organism>
<dbReference type="eggNOG" id="COG2319">
    <property type="taxonomic scope" value="Bacteria"/>
</dbReference>
<dbReference type="EMBL" id="BAFO02000030">
    <property type="protein sequence ID" value="GAD85293.1"/>
    <property type="molecule type" value="Genomic_DNA"/>
</dbReference>
<dbReference type="OrthoDB" id="134501at2"/>
<keyword evidence="2" id="KW-1185">Reference proteome</keyword>
<proteinExistence type="predicted"/>
<evidence type="ECO:0000313" key="2">
    <source>
        <dbReference type="Proteomes" id="UP000017048"/>
    </source>
</evidence>
<dbReference type="AlphaFoldDB" id="U5EFV2"/>
<protein>
    <submittedName>
        <fullName evidence="1">Uncharacterized protein</fullName>
    </submittedName>
</protein>
<comment type="caution">
    <text evidence="1">The sequence shown here is derived from an EMBL/GenBank/DDBJ whole genome shotgun (WGS) entry which is preliminary data.</text>
</comment>
<dbReference type="Proteomes" id="UP000017048">
    <property type="component" value="Unassembled WGS sequence"/>
</dbReference>